<keyword evidence="5 6" id="KW-0472">Membrane</keyword>
<dbReference type="Pfam" id="PF04610">
    <property type="entry name" value="TrbL"/>
    <property type="match status" value="1"/>
</dbReference>
<dbReference type="EMBL" id="BMIV01000029">
    <property type="protein sequence ID" value="GGF80678.1"/>
    <property type="molecule type" value="Genomic_DNA"/>
</dbReference>
<dbReference type="RefSeq" id="WP_188717114.1">
    <property type="nucleotide sequence ID" value="NZ_BMIV01000029.1"/>
</dbReference>
<evidence type="ECO:0000256" key="1">
    <source>
        <dbReference type="ARBA" id="ARBA00004141"/>
    </source>
</evidence>
<dbReference type="Proteomes" id="UP000640509">
    <property type="component" value="Unassembled WGS sequence"/>
</dbReference>
<evidence type="ECO:0000256" key="3">
    <source>
        <dbReference type="ARBA" id="ARBA00022692"/>
    </source>
</evidence>
<feature type="transmembrane region" description="Helical" evidence="6">
    <location>
        <begin position="161"/>
        <end position="179"/>
    </location>
</feature>
<dbReference type="InterPro" id="IPR007688">
    <property type="entry name" value="Conjugal_tfr_TrbL/VirB6"/>
</dbReference>
<feature type="transmembrane region" description="Helical" evidence="6">
    <location>
        <begin position="186"/>
        <end position="207"/>
    </location>
</feature>
<keyword evidence="3 6" id="KW-0812">Transmembrane</keyword>
<proteinExistence type="inferred from homology"/>
<comment type="caution">
    <text evidence="7">The sequence shown here is derived from an EMBL/GenBank/DDBJ whole genome shotgun (WGS) entry which is preliminary data.</text>
</comment>
<feature type="transmembrane region" description="Helical" evidence="6">
    <location>
        <begin position="227"/>
        <end position="247"/>
    </location>
</feature>
<feature type="transmembrane region" description="Helical" evidence="6">
    <location>
        <begin position="33"/>
        <end position="54"/>
    </location>
</feature>
<evidence type="ECO:0000313" key="8">
    <source>
        <dbReference type="Proteomes" id="UP000640509"/>
    </source>
</evidence>
<reference evidence="8" key="1">
    <citation type="journal article" date="2019" name="Int. J. Syst. Evol. Microbiol.">
        <title>The Global Catalogue of Microorganisms (GCM) 10K type strain sequencing project: providing services to taxonomists for standard genome sequencing and annotation.</title>
        <authorList>
            <consortium name="The Broad Institute Genomics Platform"/>
            <consortium name="The Broad Institute Genome Sequencing Center for Infectious Disease"/>
            <person name="Wu L."/>
            <person name="Ma J."/>
        </authorList>
    </citation>
    <scope>NUCLEOTIDE SEQUENCE [LARGE SCALE GENOMIC DNA]</scope>
    <source>
        <strain evidence="8">CGMCC 1.15419</strain>
    </source>
</reference>
<evidence type="ECO:0000256" key="6">
    <source>
        <dbReference type="SAM" id="Phobius"/>
    </source>
</evidence>
<sequence>MALVETILRDLDAAVLDVGETYFTSTADALDPMLTIVTTLLIALVGVNMALGAYRLSMRDAWQVVSRIVLVFLFARSWANFGTIYDALSSGAGNLALSFFHGGAATPEAAMDKFAVQMSDVADGAAAAQSAIARGVIAGFLFIILSVLMAAYVLIVGFSKIMIAFLLGVAPMAMIATLFERTKSLFEAWLTSFVGYLMYPIAAAAVIGAVVSMAEAQFTPQAEVEDFSMILGFLCVAFVGIFALLAIPTAAANITGNFNLANFAPEAVRLVGRPVLLPATATGAGIRRGGEALKARGEALLSGVVTGKTPMLAARARDRAWAEKGADLRAKLRGINIMQGKGDSGA</sequence>
<organism evidence="7 8">
    <name type="scientific">Paracoccus acridae</name>
    <dbReference type="NCBI Taxonomy" id="1795310"/>
    <lineage>
        <taxon>Bacteria</taxon>
        <taxon>Pseudomonadati</taxon>
        <taxon>Pseudomonadota</taxon>
        <taxon>Alphaproteobacteria</taxon>
        <taxon>Rhodobacterales</taxon>
        <taxon>Paracoccaceae</taxon>
        <taxon>Paracoccus</taxon>
    </lineage>
</organism>
<keyword evidence="8" id="KW-1185">Reference proteome</keyword>
<feature type="transmembrane region" description="Helical" evidence="6">
    <location>
        <begin position="131"/>
        <end position="155"/>
    </location>
</feature>
<evidence type="ECO:0000256" key="2">
    <source>
        <dbReference type="ARBA" id="ARBA00007802"/>
    </source>
</evidence>
<accession>A0ABQ1VP31</accession>
<gene>
    <name evidence="7" type="ORF">GCM10011402_36580</name>
</gene>
<evidence type="ECO:0000256" key="4">
    <source>
        <dbReference type="ARBA" id="ARBA00022989"/>
    </source>
</evidence>
<evidence type="ECO:0000313" key="7">
    <source>
        <dbReference type="EMBL" id="GGF80678.1"/>
    </source>
</evidence>
<comment type="similarity">
    <text evidence="2">Belongs to the TrbL/VirB6 family.</text>
</comment>
<evidence type="ECO:0000256" key="5">
    <source>
        <dbReference type="ARBA" id="ARBA00023136"/>
    </source>
</evidence>
<evidence type="ECO:0008006" key="9">
    <source>
        <dbReference type="Google" id="ProtNLM"/>
    </source>
</evidence>
<protein>
    <recommendedName>
        <fullName evidence="9">TrbL/VirB6 plasmid conjugal transfer protein</fullName>
    </recommendedName>
</protein>
<comment type="subcellular location">
    <subcellularLocation>
        <location evidence="1">Membrane</location>
        <topology evidence="1">Multi-pass membrane protein</topology>
    </subcellularLocation>
</comment>
<keyword evidence="4 6" id="KW-1133">Transmembrane helix</keyword>
<name>A0ABQ1VP31_9RHOB</name>